<sequence length="133" mass="15279">MYIKKERVSLHLLLLLTLVIEIGTIPWQQYLCQPHTGLNFKMPTIKMVTQCTSKTGIKCRPQVISWLSNRERWPTSFPTCFGLFAVLFFGISSPSRGSEEFAVDRGTERVASLWYQMQNVNIDATSTRNCPIY</sequence>
<protein>
    <submittedName>
        <fullName evidence="2">Uncharacterized protein</fullName>
    </submittedName>
</protein>
<dbReference type="EMBL" id="JABBWK010000012">
    <property type="protein sequence ID" value="KAG1903520.1"/>
    <property type="molecule type" value="Genomic_DNA"/>
</dbReference>
<organism evidence="2 3">
    <name type="scientific">Suillus fuscotomentosus</name>
    <dbReference type="NCBI Taxonomy" id="1912939"/>
    <lineage>
        <taxon>Eukaryota</taxon>
        <taxon>Fungi</taxon>
        <taxon>Dikarya</taxon>
        <taxon>Basidiomycota</taxon>
        <taxon>Agaricomycotina</taxon>
        <taxon>Agaricomycetes</taxon>
        <taxon>Agaricomycetidae</taxon>
        <taxon>Boletales</taxon>
        <taxon>Suillineae</taxon>
        <taxon>Suillaceae</taxon>
        <taxon>Suillus</taxon>
    </lineage>
</organism>
<comment type="caution">
    <text evidence="2">The sequence shown here is derived from an EMBL/GenBank/DDBJ whole genome shotgun (WGS) entry which is preliminary data.</text>
</comment>
<dbReference type="Proteomes" id="UP001195769">
    <property type="component" value="Unassembled WGS sequence"/>
</dbReference>
<dbReference type="GeneID" id="64671021"/>
<feature type="signal peptide" evidence="1">
    <location>
        <begin position="1"/>
        <end position="24"/>
    </location>
</feature>
<evidence type="ECO:0000313" key="2">
    <source>
        <dbReference type="EMBL" id="KAG1903520.1"/>
    </source>
</evidence>
<evidence type="ECO:0000313" key="3">
    <source>
        <dbReference type="Proteomes" id="UP001195769"/>
    </source>
</evidence>
<reference evidence="2" key="1">
    <citation type="journal article" date="2020" name="New Phytol.">
        <title>Comparative genomics reveals dynamic genome evolution in host specialist ectomycorrhizal fungi.</title>
        <authorList>
            <person name="Lofgren L.A."/>
            <person name="Nguyen N.H."/>
            <person name="Vilgalys R."/>
            <person name="Ruytinx J."/>
            <person name="Liao H.L."/>
            <person name="Branco S."/>
            <person name="Kuo A."/>
            <person name="LaButti K."/>
            <person name="Lipzen A."/>
            <person name="Andreopoulos W."/>
            <person name="Pangilinan J."/>
            <person name="Riley R."/>
            <person name="Hundley H."/>
            <person name="Na H."/>
            <person name="Barry K."/>
            <person name="Grigoriev I.V."/>
            <person name="Stajich J.E."/>
            <person name="Kennedy P.G."/>
        </authorList>
    </citation>
    <scope>NUCLEOTIDE SEQUENCE</scope>
    <source>
        <strain evidence="2">FC203</strain>
    </source>
</reference>
<accession>A0AAD4EC32</accession>
<gene>
    <name evidence="2" type="ORF">F5891DRAFT_977640</name>
</gene>
<dbReference type="AlphaFoldDB" id="A0AAD4EC32"/>
<dbReference type="RefSeq" id="XP_041229095.1">
    <property type="nucleotide sequence ID" value="XM_041376723.1"/>
</dbReference>
<feature type="chain" id="PRO_5042040751" evidence="1">
    <location>
        <begin position="25"/>
        <end position="133"/>
    </location>
</feature>
<name>A0AAD4EC32_9AGAM</name>
<keyword evidence="3" id="KW-1185">Reference proteome</keyword>
<proteinExistence type="predicted"/>
<keyword evidence="1" id="KW-0732">Signal</keyword>
<evidence type="ECO:0000256" key="1">
    <source>
        <dbReference type="SAM" id="SignalP"/>
    </source>
</evidence>